<sequence length="387" mass="43302">MKENENPQKNRPALARKRAKFSLKPDISQPSTNLEPVFQFDQLQDPEEFFAAYEKFVNTVKELKRQRGEDLNESIIPTTARQRRPEIPRQSQSDTSFSQETLQDTFEIPTVHSSQQESATPNCQSKEKEVAGSISKAEDKVNKLFDDLMSSNIANLDENEAMSYLKDQLKIKPVDINNLQLPNFHNIPKIDLISSVKNLKKDQSILPDTCAFSDSLKERTLGKQKKLPDKPFNPSSSPTPPRRPFVATFTFGELLPESIETESNVPFSAHDIDSFPTTTTSEISSWHSTHAGKDTGFPVSASKGEEFPVSASKHSISEPPITMEDLEQGHDMEEMDVVTVTRNNEVIQGNAEDMVQKAASPTNLNSIVEDITANSDLHSVQNVEENV</sequence>
<comment type="caution">
    <text evidence="1">The sequence shown here is derived from an EMBL/GenBank/DDBJ whole genome shotgun (WGS) entry which is preliminary data.</text>
</comment>
<name>A0ACB9FRC9_9ASTR</name>
<keyword evidence="2" id="KW-1185">Reference proteome</keyword>
<protein>
    <submittedName>
        <fullName evidence="1">Uncharacterized protein</fullName>
    </submittedName>
</protein>
<evidence type="ECO:0000313" key="1">
    <source>
        <dbReference type="EMBL" id="KAI3773375.1"/>
    </source>
</evidence>
<dbReference type="Proteomes" id="UP001056120">
    <property type="component" value="Linkage Group LG16"/>
</dbReference>
<organism evidence="1 2">
    <name type="scientific">Smallanthus sonchifolius</name>
    <dbReference type="NCBI Taxonomy" id="185202"/>
    <lineage>
        <taxon>Eukaryota</taxon>
        <taxon>Viridiplantae</taxon>
        <taxon>Streptophyta</taxon>
        <taxon>Embryophyta</taxon>
        <taxon>Tracheophyta</taxon>
        <taxon>Spermatophyta</taxon>
        <taxon>Magnoliopsida</taxon>
        <taxon>eudicotyledons</taxon>
        <taxon>Gunneridae</taxon>
        <taxon>Pentapetalae</taxon>
        <taxon>asterids</taxon>
        <taxon>campanulids</taxon>
        <taxon>Asterales</taxon>
        <taxon>Asteraceae</taxon>
        <taxon>Asteroideae</taxon>
        <taxon>Heliantheae alliance</taxon>
        <taxon>Millerieae</taxon>
        <taxon>Smallanthus</taxon>
    </lineage>
</organism>
<reference evidence="2" key="1">
    <citation type="journal article" date="2022" name="Mol. Ecol. Resour.">
        <title>The genomes of chicory, endive, great burdock and yacon provide insights into Asteraceae palaeo-polyploidization history and plant inulin production.</title>
        <authorList>
            <person name="Fan W."/>
            <person name="Wang S."/>
            <person name="Wang H."/>
            <person name="Wang A."/>
            <person name="Jiang F."/>
            <person name="Liu H."/>
            <person name="Zhao H."/>
            <person name="Xu D."/>
            <person name="Zhang Y."/>
        </authorList>
    </citation>
    <scope>NUCLEOTIDE SEQUENCE [LARGE SCALE GENOMIC DNA]</scope>
    <source>
        <strain evidence="2">cv. Yunnan</strain>
    </source>
</reference>
<proteinExistence type="predicted"/>
<accession>A0ACB9FRC9</accession>
<reference evidence="1 2" key="2">
    <citation type="journal article" date="2022" name="Mol. Ecol. Resour.">
        <title>The genomes of chicory, endive, great burdock and yacon provide insights into Asteraceae paleo-polyploidization history and plant inulin production.</title>
        <authorList>
            <person name="Fan W."/>
            <person name="Wang S."/>
            <person name="Wang H."/>
            <person name="Wang A."/>
            <person name="Jiang F."/>
            <person name="Liu H."/>
            <person name="Zhao H."/>
            <person name="Xu D."/>
            <person name="Zhang Y."/>
        </authorList>
    </citation>
    <scope>NUCLEOTIDE SEQUENCE [LARGE SCALE GENOMIC DNA]</scope>
    <source>
        <strain evidence="2">cv. Yunnan</strain>
        <tissue evidence="1">Leaves</tissue>
    </source>
</reference>
<dbReference type="EMBL" id="CM042033">
    <property type="protein sequence ID" value="KAI3773375.1"/>
    <property type="molecule type" value="Genomic_DNA"/>
</dbReference>
<evidence type="ECO:0000313" key="2">
    <source>
        <dbReference type="Proteomes" id="UP001056120"/>
    </source>
</evidence>
<gene>
    <name evidence="1" type="ORF">L1987_47902</name>
</gene>